<keyword evidence="1" id="KW-0472">Membrane</keyword>
<organism evidence="2 3">
    <name type="scientific">Brachionus plicatilis</name>
    <name type="common">Marine rotifer</name>
    <name type="synonym">Brachionus muelleri</name>
    <dbReference type="NCBI Taxonomy" id="10195"/>
    <lineage>
        <taxon>Eukaryota</taxon>
        <taxon>Metazoa</taxon>
        <taxon>Spiralia</taxon>
        <taxon>Gnathifera</taxon>
        <taxon>Rotifera</taxon>
        <taxon>Eurotatoria</taxon>
        <taxon>Monogononta</taxon>
        <taxon>Pseudotrocha</taxon>
        <taxon>Ploima</taxon>
        <taxon>Brachionidae</taxon>
        <taxon>Brachionus</taxon>
    </lineage>
</organism>
<evidence type="ECO:0008006" key="4">
    <source>
        <dbReference type="Google" id="ProtNLM"/>
    </source>
</evidence>
<dbReference type="Proteomes" id="UP000276133">
    <property type="component" value="Unassembled WGS sequence"/>
</dbReference>
<dbReference type="AlphaFoldDB" id="A0A3M7SM49"/>
<sequence>MMLCRLQEFFQGLNLAGKKFVSAYTYCRTIFRLKIKLIKIYSFSTFVIILIGHLLTLVQIFKKKSFLVEYNQANLYFNGNNFTLKQHLISGSRKFNLQPAVLSLFVLSN</sequence>
<proteinExistence type="predicted"/>
<gene>
    <name evidence="2" type="ORF">BpHYR1_046921</name>
</gene>
<comment type="caution">
    <text evidence="2">The sequence shown here is derived from an EMBL/GenBank/DDBJ whole genome shotgun (WGS) entry which is preliminary data.</text>
</comment>
<accession>A0A3M7SM49</accession>
<evidence type="ECO:0000313" key="2">
    <source>
        <dbReference type="EMBL" id="RNA36792.1"/>
    </source>
</evidence>
<dbReference type="EMBL" id="REGN01001126">
    <property type="protein sequence ID" value="RNA36792.1"/>
    <property type="molecule type" value="Genomic_DNA"/>
</dbReference>
<reference evidence="2 3" key="1">
    <citation type="journal article" date="2018" name="Sci. Rep.">
        <title>Genomic signatures of local adaptation to the degree of environmental predictability in rotifers.</title>
        <authorList>
            <person name="Franch-Gras L."/>
            <person name="Hahn C."/>
            <person name="Garcia-Roger E.M."/>
            <person name="Carmona M.J."/>
            <person name="Serra M."/>
            <person name="Gomez A."/>
        </authorList>
    </citation>
    <scope>NUCLEOTIDE SEQUENCE [LARGE SCALE GENOMIC DNA]</scope>
    <source>
        <strain evidence="2">HYR1</strain>
    </source>
</reference>
<feature type="transmembrane region" description="Helical" evidence="1">
    <location>
        <begin position="40"/>
        <end position="61"/>
    </location>
</feature>
<keyword evidence="3" id="KW-1185">Reference proteome</keyword>
<name>A0A3M7SM49_BRAPC</name>
<keyword evidence="1" id="KW-0812">Transmembrane</keyword>
<evidence type="ECO:0000313" key="3">
    <source>
        <dbReference type="Proteomes" id="UP000276133"/>
    </source>
</evidence>
<protein>
    <recommendedName>
        <fullName evidence="4">Transmembrane protein</fullName>
    </recommendedName>
</protein>
<keyword evidence="1" id="KW-1133">Transmembrane helix</keyword>
<evidence type="ECO:0000256" key="1">
    <source>
        <dbReference type="SAM" id="Phobius"/>
    </source>
</evidence>